<protein>
    <submittedName>
        <fullName evidence="3">Uncharacterized protein</fullName>
    </submittedName>
</protein>
<keyword evidence="2" id="KW-0732">Signal</keyword>
<evidence type="ECO:0000313" key="4">
    <source>
        <dbReference type="Proteomes" id="UP001629249"/>
    </source>
</evidence>
<evidence type="ECO:0000313" key="3">
    <source>
        <dbReference type="EMBL" id="MFL9885629.1"/>
    </source>
</evidence>
<feature type="chain" id="PRO_5045577953" evidence="2">
    <location>
        <begin position="24"/>
        <end position="121"/>
    </location>
</feature>
<name>A0ABW8ZTY3_9BURK</name>
<sequence>MKIATKGVLTSVLMLGLMSVACAQSANLGVNGANGANGLNGAGGLQAGGANGAGQAMSPGTGVASPNPTRGLSTVGSPPAIGGTGSVGSGPVLNNMRANGTSLNMSPNPRAPNVTGRAFGQ</sequence>
<feature type="compositionally biased region" description="Gly residues" evidence="1">
    <location>
        <begin position="40"/>
        <end position="52"/>
    </location>
</feature>
<dbReference type="EMBL" id="JAQQFN010000016">
    <property type="protein sequence ID" value="MFL9885629.1"/>
    <property type="molecule type" value="Genomic_DNA"/>
</dbReference>
<comment type="caution">
    <text evidence="3">The sequence shown here is derived from an EMBL/GenBank/DDBJ whole genome shotgun (WGS) entry which is preliminary data.</text>
</comment>
<proteinExistence type="predicted"/>
<feature type="signal peptide" evidence="2">
    <location>
        <begin position="1"/>
        <end position="23"/>
    </location>
</feature>
<dbReference type="Proteomes" id="UP001629249">
    <property type="component" value="Unassembled WGS sequence"/>
</dbReference>
<evidence type="ECO:0000256" key="1">
    <source>
        <dbReference type="SAM" id="MobiDB-lite"/>
    </source>
</evidence>
<dbReference type="RefSeq" id="WP_408329628.1">
    <property type="nucleotide sequence ID" value="NZ_JAQQFH010000010.1"/>
</dbReference>
<keyword evidence="4" id="KW-1185">Reference proteome</keyword>
<evidence type="ECO:0000256" key="2">
    <source>
        <dbReference type="SAM" id="SignalP"/>
    </source>
</evidence>
<reference evidence="3 4" key="1">
    <citation type="journal article" date="2024" name="Chem. Sci.">
        <title>Discovery of megapolipeptins by genome mining of a Burkholderiales bacteria collection.</title>
        <authorList>
            <person name="Paulo B.S."/>
            <person name="Recchia M.J.J."/>
            <person name="Lee S."/>
            <person name="Fergusson C.H."/>
            <person name="Romanowski S.B."/>
            <person name="Hernandez A."/>
            <person name="Krull N."/>
            <person name="Liu D.Y."/>
            <person name="Cavanagh H."/>
            <person name="Bos A."/>
            <person name="Gray C.A."/>
            <person name="Murphy B.T."/>
            <person name="Linington R.G."/>
            <person name="Eustaquio A.S."/>
        </authorList>
    </citation>
    <scope>NUCLEOTIDE SEQUENCE [LARGE SCALE GENOMIC DNA]</scope>
    <source>
        <strain evidence="3 4">RL16-012-BIC-B</strain>
    </source>
</reference>
<feature type="compositionally biased region" description="Polar residues" evidence="1">
    <location>
        <begin position="96"/>
        <end position="107"/>
    </location>
</feature>
<organism evidence="3 4">
    <name type="scientific">Paraburkholderia agricolaris</name>
    <dbReference type="NCBI Taxonomy" id="2152888"/>
    <lineage>
        <taxon>Bacteria</taxon>
        <taxon>Pseudomonadati</taxon>
        <taxon>Pseudomonadota</taxon>
        <taxon>Betaproteobacteria</taxon>
        <taxon>Burkholderiales</taxon>
        <taxon>Burkholderiaceae</taxon>
        <taxon>Paraburkholderia</taxon>
    </lineage>
</organism>
<gene>
    <name evidence="3" type="ORF">PQR66_21475</name>
</gene>
<dbReference type="PROSITE" id="PS51257">
    <property type="entry name" value="PROKAR_LIPOPROTEIN"/>
    <property type="match status" value="1"/>
</dbReference>
<feature type="compositionally biased region" description="Polar residues" evidence="1">
    <location>
        <begin position="64"/>
        <end position="76"/>
    </location>
</feature>
<feature type="region of interest" description="Disordered" evidence="1">
    <location>
        <begin position="40"/>
        <end position="121"/>
    </location>
</feature>
<accession>A0ABW8ZTY3</accession>